<evidence type="ECO:0000259" key="28">
    <source>
        <dbReference type="PROSITE" id="PS50850"/>
    </source>
</evidence>
<evidence type="ECO:0000256" key="21">
    <source>
        <dbReference type="ARBA" id="ARBA00056891"/>
    </source>
</evidence>
<evidence type="ECO:0000256" key="2">
    <source>
        <dbReference type="ARBA" id="ARBA00004554"/>
    </source>
</evidence>
<feature type="transmembrane region" description="Helical" evidence="27">
    <location>
        <begin position="204"/>
        <end position="227"/>
    </location>
</feature>
<evidence type="ECO:0000256" key="25">
    <source>
        <dbReference type="ARBA" id="ARBA00081925"/>
    </source>
</evidence>
<keyword evidence="12" id="KW-0325">Glycoprotein</keyword>
<evidence type="ECO:0000256" key="12">
    <source>
        <dbReference type="ARBA" id="ARBA00023180"/>
    </source>
</evidence>
<feature type="transmembrane region" description="Helical" evidence="27">
    <location>
        <begin position="151"/>
        <end position="171"/>
    </location>
</feature>
<feature type="transmembrane region" description="Helical" evidence="27">
    <location>
        <begin position="501"/>
        <end position="519"/>
    </location>
</feature>
<evidence type="ECO:0000256" key="8">
    <source>
        <dbReference type="ARBA" id="ARBA00022847"/>
    </source>
</evidence>
<keyword evidence="30" id="KW-1185">Reference proteome</keyword>
<dbReference type="GO" id="GO:0030672">
    <property type="term" value="C:synaptic vesicle membrane"/>
    <property type="evidence" value="ECO:0007669"/>
    <property type="project" value="UniProtKB-SubCell"/>
</dbReference>
<dbReference type="InterPro" id="IPR050382">
    <property type="entry name" value="MFS_Na/Anion_cotransporter"/>
</dbReference>
<name>A0A3Q4AXA6_MOLML</name>
<evidence type="ECO:0000256" key="20">
    <source>
        <dbReference type="ARBA" id="ARBA00051612"/>
    </source>
</evidence>
<dbReference type="InterPro" id="IPR011701">
    <property type="entry name" value="MFS"/>
</dbReference>
<evidence type="ECO:0000256" key="27">
    <source>
        <dbReference type="SAM" id="Phobius"/>
    </source>
</evidence>
<keyword evidence="8" id="KW-0769">Symport</keyword>
<dbReference type="CDD" id="cd17381">
    <property type="entry name" value="MFS_SLC17A5"/>
    <property type="match status" value="1"/>
</dbReference>
<evidence type="ECO:0000256" key="18">
    <source>
        <dbReference type="ARBA" id="ARBA00051403"/>
    </source>
</evidence>
<dbReference type="AlphaFoldDB" id="A0A3Q4AXA6"/>
<comment type="catalytic activity">
    <reaction evidence="16">
        <text>L-aspartate(out) = L-aspartate(in)</text>
        <dbReference type="Rhea" id="RHEA:66332"/>
        <dbReference type="ChEBI" id="CHEBI:29991"/>
    </reaction>
    <physiologicalReaction direction="left-to-right" evidence="16">
        <dbReference type="Rhea" id="RHEA:66333"/>
    </physiologicalReaction>
</comment>
<dbReference type="Gene3D" id="1.20.1250.20">
    <property type="entry name" value="MFS general substrate transporter like domains"/>
    <property type="match status" value="2"/>
</dbReference>
<dbReference type="FunFam" id="1.20.1250.20:FF:000067">
    <property type="entry name" value="sialin isoform X2"/>
    <property type="match status" value="1"/>
</dbReference>
<feature type="compositionally biased region" description="Polar residues" evidence="26">
    <location>
        <begin position="9"/>
        <end position="27"/>
    </location>
</feature>
<comment type="subcellular location">
    <subcellularLocation>
        <location evidence="2">Basolateral cell membrane</location>
        <topology evidence="2">Multi-pass membrane protein</topology>
    </subcellularLocation>
    <subcellularLocation>
        <location evidence="3">Cytoplasmic vesicle</location>
        <location evidence="3">Secretory vesicle membrane</location>
        <topology evidence="3">Multi-pass membrane protein</topology>
    </subcellularLocation>
    <subcellularLocation>
        <location evidence="1">Cytoplasmic vesicle</location>
        <location evidence="1">Secretory vesicle</location>
        <location evidence="1">Synaptic vesicle membrane</location>
    </subcellularLocation>
    <subcellularLocation>
        <location evidence="4">Lysosome membrane</location>
    </subcellularLocation>
</comment>
<dbReference type="GO" id="GO:0016323">
    <property type="term" value="C:basolateral plasma membrane"/>
    <property type="evidence" value="ECO:0007669"/>
    <property type="project" value="UniProtKB-SubCell"/>
</dbReference>
<evidence type="ECO:0000256" key="24">
    <source>
        <dbReference type="ARBA" id="ARBA00081195"/>
    </source>
</evidence>
<dbReference type="GO" id="GO:0006820">
    <property type="term" value="P:monoatomic anion transport"/>
    <property type="evidence" value="ECO:0007669"/>
    <property type="project" value="TreeGrafter"/>
</dbReference>
<comment type="function">
    <text evidence="21">Receptor for CM101, a polysaccharide produced by group B Streptococcus with antipathoangiogenic properties.</text>
</comment>
<feature type="transmembrane region" description="Helical" evidence="27">
    <location>
        <begin position="82"/>
        <end position="102"/>
    </location>
</feature>
<evidence type="ECO:0000256" key="16">
    <source>
        <dbReference type="ARBA" id="ARBA00050554"/>
    </source>
</evidence>
<keyword evidence="10" id="KW-0770">Synapse</keyword>
<evidence type="ECO:0000256" key="26">
    <source>
        <dbReference type="SAM" id="MobiDB-lite"/>
    </source>
</evidence>
<evidence type="ECO:0000256" key="4">
    <source>
        <dbReference type="ARBA" id="ARBA00004656"/>
    </source>
</evidence>
<reference evidence="29" key="1">
    <citation type="submission" date="2025-08" db="UniProtKB">
        <authorList>
            <consortium name="Ensembl"/>
        </authorList>
    </citation>
    <scope>IDENTIFICATION</scope>
</reference>
<comment type="catalytic activity">
    <reaction evidence="18">
        <text>N-acetyl-L-aspartyl-L-glutamate(out) = N-acetyl-L-aspartyl-L-glutamate(in)</text>
        <dbReference type="Rhea" id="RHEA:72599"/>
        <dbReference type="ChEBI" id="CHEBI:76931"/>
    </reaction>
    <physiologicalReaction direction="left-to-right" evidence="18">
        <dbReference type="Rhea" id="RHEA:72600"/>
    </physiologicalReaction>
</comment>
<evidence type="ECO:0000256" key="7">
    <source>
        <dbReference type="ARBA" id="ARBA00022692"/>
    </source>
</evidence>
<evidence type="ECO:0000313" key="29">
    <source>
        <dbReference type="Ensembl" id="ENSMMOP00000009490.1"/>
    </source>
</evidence>
<comment type="catalytic activity">
    <reaction evidence="20">
        <text>D-glucuronate(out) + H(+)(out) = D-glucuronate(in) + H(+)(in)</text>
        <dbReference type="Rhea" id="RHEA:72591"/>
        <dbReference type="ChEBI" id="CHEBI:15378"/>
        <dbReference type="ChEBI" id="CHEBI:58720"/>
    </reaction>
    <physiologicalReaction direction="left-to-right" evidence="20">
        <dbReference type="Rhea" id="RHEA:72592"/>
    </physiologicalReaction>
</comment>
<dbReference type="Ensembl" id="ENSMMOT00000009658.1">
    <property type="protein sequence ID" value="ENSMMOP00000009490.1"/>
    <property type="gene ID" value="ENSMMOG00000007352.1"/>
</dbReference>
<proteinExistence type="predicted"/>
<sequence length="537" mass="58467">MLQRRVNHDSPTTSRAFRSSGRISSTPGALPLRSCLTAPATSTPVMGGPSPNKHAVSSVKLAFLLLFLFPPPLAPACCSSRYGLALLSCYGFFVVYSLRVNLSVAMVDMLNHTQSSYNHSGSLCPAHSSPEQPKHNRSASVYDWDSETQGLILGAFFYGYILTQILGGYLASRCGPKWLLGFGILVTVIFTLLTPLAADLGAGWLIAVRVLEGIGEGVTYPAIYTMWAAWAPPLERSRLLTISYIGAQLGTVIALPLSGEICFYLDWTYIFYIFGAVGLLWFVLWSFLIFDSPNTHPRISEEERVYITTSLKNELSTSAHDIPWRSIVSSRPLWAIVMAHFSYNWTFYTLLTLLPTYMNDVLGFSIQQNGMLSALPYLGCGVIAVLSGQFADYLRETCLYPTVSVRKAFTIVGMVGPAVFLVAAAYTGCNYTMAVTLLTISSSLGGVSASGFNINHLDIAPSYAGILLGITNTFATIPGMVGPVLAKELTKNKSIEEWQSVFYIAAAINVLGAAVYTWFGEGTVQPWAVRKSFSHGE</sequence>
<evidence type="ECO:0000256" key="14">
    <source>
        <dbReference type="ARBA" id="ARBA00023329"/>
    </source>
</evidence>
<dbReference type="InterPro" id="IPR036259">
    <property type="entry name" value="MFS_trans_sf"/>
</dbReference>
<reference evidence="29" key="2">
    <citation type="submission" date="2025-09" db="UniProtKB">
        <authorList>
            <consortium name="Ensembl"/>
        </authorList>
    </citation>
    <scope>IDENTIFICATION</scope>
</reference>
<feature type="transmembrane region" description="Helical" evidence="27">
    <location>
        <begin position="178"/>
        <end position="198"/>
    </location>
</feature>
<feature type="transmembrane region" description="Helical" evidence="27">
    <location>
        <begin position="333"/>
        <end position="354"/>
    </location>
</feature>
<keyword evidence="13" id="KW-0458">Lysosome</keyword>
<dbReference type="SUPFAM" id="SSF103473">
    <property type="entry name" value="MFS general substrate transporter"/>
    <property type="match status" value="1"/>
</dbReference>
<dbReference type="GO" id="GO:0046942">
    <property type="term" value="P:carboxylic acid transport"/>
    <property type="evidence" value="ECO:0007669"/>
    <property type="project" value="UniProtKB-ARBA"/>
</dbReference>
<dbReference type="STRING" id="94237.ENSMMOP00000009490"/>
<comment type="catalytic activity">
    <reaction evidence="19">
        <text>L-glutamate(out) = L-glutamate(in)</text>
        <dbReference type="Rhea" id="RHEA:66336"/>
        <dbReference type="ChEBI" id="CHEBI:29985"/>
    </reaction>
    <physiologicalReaction direction="left-to-right" evidence="19">
        <dbReference type="Rhea" id="RHEA:66337"/>
    </physiologicalReaction>
</comment>
<dbReference type="GO" id="GO:0016324">
    <property type="term" value="C:apical plasma membrane"/>
    <property type="evidence" value="ECO:0007669"/>
    <property type="project" value="TreeGrafter"/>
</dbReference>
<dbReference type="OMA" id="RVVTTWF"/>
<keyword evidence="7 27" id="KW-0812">Transmembrane</keyword>
<evidence type="ECO:0000256" key="19">
    <source>
        <dbReference type="ARBA" id="ARBA00051447"/>
    </source>
</evidence>
<dbReference type="PANTHER" id="PTHR11662:SF432">
    <property type="entry name" value="SIALIN"/>
    <property type="match status" value="1"/>
</dbReference>
<feature type="transmembrane region" description="Helical" evidence="27">
    <location>
        <begin position="269"/>
        <end position="290"/>
    </location>
</feature>
<keyword evidence="9 27" id="KW-1133">Transmembrane helix</keyword>
<comment type="catalytic activity">
    <reaction evidence="17">
        <text>N-acetylneuraminate(in) + H(+)(in) = N-acetylneuraminate(out) + H(+)(out)</text>
        <dbReference type="Rhea" id="RHEA:28987"/>
        <dbReference type="ChEBI" id="CHEBI:15378"/>
        <dbReference type="ChEBI" id="CHEBI:35418"/>
    </reaction>
    <physiologicalReaction direction="right-to-left" evidence="17">
        <dbReference type="Rhea" id="RHEA:28989"/>
    </physiologicalReaction>
</comment>
<keyword evidence="6" id="KW-1003">Cell membrane</keyword>
<feature type="domain" description="Major facilitator superfamily (MFS) profile" evidence="28">
    <location>
        <begin position="83"/>
        <end position="524"/>
    </location>
</feature>
<accession>A0A3Q4AXA6</accession>
<dbReference type="Proteomes" id="UP000261620">
    <property type="component" value="Unplaced"/>
</dbReference>
<evidence type="ECO:0000256" key="3">
    <source>
        <dbReference type="ARBA" id="ARBA00004638"/>
    </source>
</evidence>
<evidence type="ECO:0000256" key="15">
    <source>
        <dbReference type="ARBA" id="ARBA00050101"/>
    </source>
</evidence>
<feature type="region of interest" description="Disordered" evidence="26">
    <location>
        <begin position="1"/>
        <end position="32"/>
    </location>
</feature>
<dbReference type="FunFam" id="1.20.1250.20:FF:000003">
    <property type="entry name" value="Solute carrier family 17 member 3"/>
    <property type="match status" value="1"/>
</dbReference>
<evidence type="ECO:0000256" key="9">
    <source>
        <dbReference type="ARBA" id="ARBA00022989"/>
    </source>
</evidence>
<evidence type="ECO:0000256" key="11">
    <source>
        <dbReference type="ARBA" id="ARBA00023136"/>
    </source>
</evidence>
<evidence type="ECO:0000256" key="23">
    <source>
        <dbReference type="ARBA" id="ARBA00080244"/>
    </source>
</evidence>
<evidence type="ECO:0000256" key="13">
    <source>
        <dbReference type="ARBA" id="ARBA00023228"/>
    </source>
</evidence>
<keyword evidence="5" id="KW-0813">Transport</keyword>
<evidence type="ECO:0000256" key="1">
    <source>
        <dbReference type="ARBA" id="ARBA00004432"/>
    </source>
</evidence>
<evidence type="ECO:0000256" key="17">
    <source>
        <dbReference type="ARBA" id="ARBA00050625"/>
    </source>
</evidence>
<comment type="catalytic activity">
    <reaction evidence="15">
        <text>2 nitrate(out) + H(+)(out) = 2 nitrate(in) + H(+)(in)</text>
        <dbReference type="Rhea" id="RHEA:71539"/>
        <dbReference type="ChEBI" id="CHEBI:15378"/>
        <dbReference type="ChEBI" id="CHEBI:17632"/>
    </reaction>
    <physiologicalReaction direction="left-to-right" evidence="15">
        <dbReference type="Rhea" id="RHEA:71540"/>
    </physiologicalReaction>
</comment>
<evidence type="ECO:0000256" key="5">
    <source>
        <dbReference type="ARBA" id="ARBA00022448"/>
    </source>
</evidence>
<evidence type="ECO:0000256" key="10">
    <source>
        <dbReference type="ARBA" id="ARBA00023018"/>
    </source>
</evidence>
<dbReference type="Pfam" id="PF07690">
    <property type="entry name" value="MFS_1"/>
    <property type="match status" value="1"/>
</dbReference>
<keyword evidence="11 27" id="KW-0472">Membrane</keyword>
<protein>
    <recommendedName>
        <fullName evidence="22">Sialin</fullName>
    </recommendedName>
    <alternativeName>
        <fullName evidence="25">H(+)/nitrate cotransporter</fullName>
    </alternativeName>
    <alternativeName>
        <fullName evidence="23">H(+)/sialic acid cotransporter</fullName>
    </alternativeName>
    <alternativeName>
        <fullName evidence="24">Vesicular excitatory amino acid transporter</fullName>
    </alternativeName>
</protein>
<evidence type="ECO:0000256" key="22">
    <source>
        <dbReference type="ARBA" id="ARBA00069713"/>
    </source>
</evidence>
<dbReference type="GO" id="GO:0005765">
    <property type="term" value="C:lysosomal membrane"/>
    <property type="evidence" value="ECO:0007669"/>
    <property type="project" value="UniProtKB-SubCell"/>
</dbReference>
<feature type="transmembrane region" description="Helical" evidence="27">
    <location>
        <begin position="460"/>
        <end position="481"/>
    </location>
</feature>
<organism evidence="29 30">
    <name type="scientific">Mola mola</name>
    <name type="common">Ocean sunfish</name>
    <name type="synonym">Tetraodon mola</name>
    <dbReference type="NCBI Taxonomy" id="94237"/>
    <lineage>
        <taxon>Eukaryota</taxon>
        <taxon>Metazoa</taxon>
        <taxon>Chordata</taxon>
        <taxon>Craniata</taxon>
        <taxon>Vertebrata</taxon>
        <taxon>Euteleostomi</taxon>
        <taxon>Actinopterygii</taxon>
        <taxon>Neopterygii</taxon>
        <taxon>Teleostei</taxon>
        <taxon>Neoteleostei</taxon>
        <taxon>Acanthomorphata</taxon>
        <taxon>Eupercaria</taxon>
        <taxon>Tetraodontiformes</taxon>
        <taxon>Molidae</taxon>
        <taxon>Mola</taxon>
    </lineage>
</organism>
<feature type="transmembrane region" description="Helical" evidence="27">
    <location>
        <begin position="374"/>
        <end position="394"/>
    </location>
</feature>
<dbReference type="GO" id="GO:0015293">
    <property type="term" value="F:symporter activity"/>
    <property type="evidence" value="ECO:0007669"/>
    <property type="project" value="UniProtKB-KW"/>
</dbReference>
<evidence type="ECO:0000256" key="6">
    <source>
        <dbReference type="ARBA" id="ARBA00022475"/>
    </source>
</evidence>
<evidence type="ECO:0000313" key="30">
    <source>
        <dbReference type="Proteomes" id="UP000261620"/>
    </source>
</evidence>
<dbReference type="InterPro" id="IPR020846">
    <property type="entry name" value="MFS_dom"/>
</dbReference>
<dbReference type="PANTHER" id="PTHR11662">
    <property type="entry name" value="SOLUTE CARRIER FAMILY 17"/>
    <property type="match status" value="1"/>
</dbReference>
<dbReference type="PROSITE" id="PS50850">
    <property type="entry name" value="MFS"/>
    <property type="match status" value="1"/>
</dbReference>
<keyword evidence="14" id="KW-0968">Cytoplasmic vesicle</keyword>
<feature type="transmembrane region" description="Helical" evidence="27">
    <location>
        <begin position="239"/>
        <end position="257"/>
    </location>
</feature>